<dbReference type="Proteomes" id="UP000694856">
    <property type="component" value="Chromosome 22"/>
</dbReference>
<dbReference type="Gene3D" id="3.40.50.720">
    <property type="entry name" value="NAD(P)-binding Rossmann-like Domain"/>
    <property type="match status" value="1"/>
</dbReference>
<dbReference type="GO" id="GO:0016491">
    <property type="term" value="F:oxidoreductase activity"/>
    <property type="evidence" value="ECO:0007669"/>
    <property type="project" value="TreeGrafter"/>
</dbReference>
<proteinExistence type="inferred from homology"/>
<dbReference type="InterPro" id="IPR036291">
    <property type="entry name" value="NAD(P)-bd_dom_sf"/>
</dbReference>
<dbReference type="CTD" id="374875"/>
<protein>
    <submittedName>
        <fullName evidence="5">Hydroxysteroid 11-beta-dehydrogenase 1-like protein isoform X1</fullName>
    </submittedName>
</protein>
<evidence type="ECO:0000313" key="5">
    <source>
        <dbReference type="RefSeq" id="XP_014408647.1"/>
    </source>
</evidence>
<dbReference type="InterPro" id="IPR002347">
    <property type="entry name" value="SDR_fam"/>
</dbReference>
<dbReference type="GeneID" id="102506018"/>
<dbReference type="PANTHER" id="PTHR44279">
    <property type="entry name" value="HYDROXYSTEROID (11-BETA) DEHYDROGENASE 1-LIKE B-RELATED"/>
    <property type="match status" value="1"/>
</dbReference>
<evidence type="ECO:0000256" key="3">
    <source>
        <dbReference type="SAM" id="MobiDB-lite"/>
    </source>
</evidence>
<dbReference type="AlphaFoldDB" id="A0A8B7K5K7"/>
<feature type="compositionally biased region" description="Basic residues" evidence="3">
    <location>
        <begin position="403"/>
        <end position="423"/>
    </location>
</feature>
<dbReference type="KEGG" id="cfr:102506018"/>
<dbReference type="InterPro" id="IPR051253">
    <property type="entry name" value="11-beta-HSD"/>
</dbReference>
<comment type="similarity">
    <text evidence="1">Belongs to the short-chain dehydrogenases/reductases (SDR) family.</text>
</comment>
<dbReference type="RefSeq" id="XP_014408647.1">
    <property type="nucleotide sequence ID" value="XM_014553161.2"/>
</dbReference>
<evidence type="ECO:0000256" key="1">
    <source>
        <dbReference type="ARBA" id="ARBA00006484"/>
    </source>
</evidence>
<evidence type="ECO:0000313" key="4">
    <source>
        <dbReference type="Proteomes" id="UP000694856"/>
    </source>
</evidence>
<keyword evidence="4" id="KW-1185">Reference proteome</keyword>
<dbReference type="OrthoDB" id="1933717at2759"/>
<feature type="region of interest" description="Disordered" evidence="3">
    <location>
        <begin position="393"/>
        <end position="433"/>
    </location>
</feature>
<dbReference type="PANTHER" id="PTHR44279:SF3">
    <property type="entry name" value="HYDROXYSTEROID 11-BETA-DEHYDROGENASE 1-LIKE PROTEIN"/>
    <property type="match status" value="1"/>
</dbReference>
<feature type="region of interest" description="Disordered" evidence="3">
    <location>
        <begin position="306"/>
        <end position="343"/>
    </location>
</feature>
<name>A0A8B7K5K7_CAMFR</name>
<accession>A0A8B7K5K7</accession>
<reference evidence="5" key="1">
    <citation type="submission" date="2025-08" db="UniProtKB">
        <authorList>
            <consortium name="RefSeq"/>
        </authorList>
    </citation>
    <scope>IDENTIFICATION</scope>
    <source>
        <tissue evidence="5">Ear skin</tissue>
    </source>
</reference>
<evidence type="ECO:0000256" key="2">
    <source>
        <dbReference type="ARBA" id="ARBA00022857"/>
    </source>
</evidence>
<gene>
    <name evidence="5" type="primary">HSD11B1L</name>
</gene>
<sequence length="467" mass="50378">MITWSQWWPWRWARGGRAKAGGITACSSNKDTVGEMGMTVGQACAGHLSPAADPGRAMKMLLLTGLGALFFAYYWDDNFNPASLQGARVLLTGASAGVGEELAYHYARLGSHLVLTAPTEALLQKVVGNCRKLGAPKVFYIAADMAFPEVPERVVRFALDKLGGLDYLVLNHLGAAPAGTRARRAQATRWLMQVNFLSYVQLTSLALPSLTDSKGSLVVVSSLLGACTRGGERGSHRAPCGLAWRCQEDFLEEGEQCVTAQPLPSGAPRPRAHLLLQPLLGGQVRSGQLLWLSPAGAGRAGRECGYHHVRPGPPGSRLSRGGCQGRHEGQGGSRAQGSSGCDPRRRHTCLWRLLPMALPPALPASRLAALPEGLVHPPGSQHHGPRCCLSSEDFPANYPGARTHTKTPLREWRRSRRKSSRQKSKTETNYQHLKTIRTPCATVDSLPGILPGTWKTTPQPSQLSLKI</sequence>
<organism evidence="4 5">
    <name type="scientific">Camelus ferus</name>
    <name type="common">Wild bactrian camel</name>
    <name type="synonym">Camelus bactrianus ferus</name>
    <dbReference type="NCBI Taxonomy" id="419612"/>
    <lineage>
        <taxon>Eukaryota</taxon>
        <taxon>Metazoa</taxon>
        <taxon>Chordata</taxon>
        <taxon>Craniata</taxon>
        <taxon>Vertebrata</taxon>
        <taxon>Euteleostomi</taxon>
        <taxon>Mammalia</taxon>
        <taxon>Eutheria</taxon>
        <taxon>Laurasiatheria</taxon>
        <taxon>Artiodactyla</taxon>
        <taxon>Tylopoda</taxon>
        <taxon>Camelidae</taxon>
        <taxon>Camelus</taxon>
    </lineage>
</organism>
<dbReference type="Pfam" id="PF00106">
    <property type="entry name" value="adh_short"/>
    <property type="match status" value="1"/>
</dbReference>
<keyword evidence="2" id="KW-0521">NADP</keyword>
<dbReference type="SUPFAM" id="SSF51735">
    <property type="entry name" value="NAD(P)-binding Rossmann-fold domains"/>
    <property type="match status" value="1"/>
</dbReference>